<dbReference type="SUPFAM" id="SSF46785">
    <property type="entry name" value="Winged helix' DNA-binding domain"/>
    <property type="match status" value="1"/>
</dbReference>
<dbReference type="InterPro" id="IPR051054">
    <property type="entry name" value="SorC_transcr_regulators"/>
</dbReference>
<reference evidence="7 8" key="1">
    <citation type="submission" date="2021-03" db="EMBL/GenBank/DDBJ databases">
        <title>Genomic Encyclopedia of Type Strains, Phase IV (KMG-IV): sequencing the most valuable type-strain genomes for metagenomic binning, comparative biology and taxonomic classification.</title>
        <authorList>
            <person name="Goeker M."/>
        </authorList>
    </citation>
    <scope>NUCLEOTIDE SEQUENCE [LARGE SCALE GENOMIC DNA]</scope>
    <source>
        <strain evidence="7 8">DSM 26048</strain>
    </source>
</reference>
<evidence type="ECO:0000256" key="2">
    <source>
        <dbReference type="ARBA" id="ARBA00023015"/>
    </source>
</evidence>
<evidence type="ECO:0000256" key="3">
    <source>
        <dbReference type="ARBA" id="ARBA00023125"/>
    </source>
</evidence>
<comment type="similarity">
    <text evidence="1">Belongs to the SorC transcriptional regulatory family.</text>
</comment>
<dbReference type="PANTHER" id="PTHR34294:SF5">
    <property type="entry name" value="CENTRAL GLYCOLYTIC GENES REGULATOR"/>
    <property type="match status" value="1"/>
</dbReference>
<comment type="caution">
    <text evidence="7">The sequence shown here is derived from an EMBL/GenBank/DDBJ whole genome shotgun (WGS) entry which is preliminary data.</text>
</comment>
<dbReference type="SUPFAM" id="SSF100950">
    <property type="entry name" value="NagB/RpiA/CoA transferase-like"/>
    <property type="match status" value="1"/>
</dbReference>
<dbReference type="InterPro" id="IPR036388">
    <property type="entry name" value="WH-like_DNA-bd_sf"/>
</dbReference>
<dbReference type="EMBL" id="JAGGLB010000023">
    <property type="protein sequence ID" value="MBP1994156.1"/>
    <property type="molecule type" value="Genomic_DNA"/>
</dbReference>
<dbReference type="Pfam" id="PF04198">
    <property type="entry name" value="Sugar-bind"/>
    <property type="match status" value="1"/>
</dbReference>
<keyword evidence="3" id="KW-0238">DNA-binding</keyword>
<dbReference type="InterPro" id="IPR037171">
    <property type="entry name" value="NagB/RpiA_transferase-like"/>
</dbReference>
<dbReference type="Gene3D" id="3.40.50.1360">
    <property type="match status" value="1"/>
</dbReference>
<dbReference type="Pfam" id="PF21715">
    <property type="entry name" value="CggR_N"/>
    <property type="match status" value="1"/>
</dbReference>
<protein>
    <submittedName>
        <fullName evidence="7">Central glycolytic genes regulator</fullName>
    </submittedName>
</protein>
<dbReference type="PANTHER" id="PTHR34294">
    <property type="entry name" value="TRANSCRIPTIONAL REGULATOR-RELATED"/>
    <property type="match status" value="1"/>
</dbReference>
<feature type="domain" description="Sugar-binding" evidence="5">
    <location>
        <begin position="90"/>
        <end position="337"/>
    </location>
</feature>
<proteinExistence type="inferred from homology"/>
<evidence type="ECO:0000313" key="8">
    <source>
        <dbReference type="Proteomes" id="UP001519287"/>
    </source>
</evidence>
<dbReference type="InterPro" id="IPR007324">
    <property type="entry name" value="Sugar-bd_dom_put"/>
</dbReference>
<dbReference type="Proteomes" id="UP001519287">
    <property type="component" value="Unassembled WGS sequence"/>
</dbReference>
<dbReference type="Gene3D" id="1.10.10.10">
    <property type="entry name" value="Winged helix-like DNA-binding domain superfamily/Winged helix DNA-binding domain"/>
    <property type="match status" value="1"/>
</dbReference>
<feature type="domain" description="CggR N-terminal DNA binding" evidence="6">
    <location>
        <begin position="18"/>
        <end position="87"/>
    </location>
</feature>
<keyword evidence="8" id="KW-1185">Reference proteome</keyword>
<organism evidence="7 8">
    <name type="scientific">Paenibacillus eucommiae</name>
    <dbReference type="NCBI Taxonomy" id="1355755"/>
    <lineage>
        <taxon>Bacteria</taxon>
        <taxon>Bacillati</taxon>
        <taxon>Bacillota</taxon>
        <taxon>Bacilli</taxon>
        <taxon>Bacillales</taxon>
        <taxon>Paenibacillaceae</taxon>
        <taxon>Paenibacillus</taxon>
    </lineage>
</organism>
<evidence type="ECO:0000256" key="1">
    <source>
        <dbReference type="ARBA" id="ARBA00010466"/>
    </source>
</evidence>
<keyword evidence="4" id="KW-0804">Transcription</keyword>
<evidence type="ECO:0000259" key="5">
    <source>
        <dbReference type="Pfam" id="PF04198"/>
    </source>
</evidence>
<dbReference type="InterPro" id="IPR048715">
    <property type="entry name" value="CggR_N"/>
</dbReference>
<dbReference type="InterPro" id="IPR036390">
    <property type="entry name" value="WH_DNA-bd_sf"/>
</dbReference>
<name>A0ABS4J4J4_9BACL</name>
<keyword evidence="2" id="KW-0805">Transcription regulation</keyword>
<gene>
    <name evidence="7" type="ORF">J2Z66_005782</name>
</gene>
<accession>A0ABS4J4J4</accession>
<evidence type="ECO:0000256" key="4">
    <source>
        <dbReference type="ARBA" id="ARBA00023163"/>
    </source>
</evidence>
<sequence length="349" mass="38261">MREILNIQKQLLPDLLDIMKKRYSILRHIQVTGVVGRRTLASSLNMTERILRAEVEYLKEQGLLEIETSGMKISESGRKLLEDMEPLVKEAFGLTDLEEQIRSFFGVSQVVIVPGDSDTSAFTRKELGRAGAAVLRKYAANEDVIAVTGGSTMAEVANHLTTSASMKKNLFLPARGGLGESVELQANTIASTMAKKTGGKYRLLHVPDHMGEEAYQSLIQDPQIKEIVDTVRKSRIVVHGIGDAMVMARRRKASAEATQNLQEVGALAEAFGYYFDRQGNVVHRMPTVGLRLEDLQQAEVVIGVGGGKSKGEAIASVLLYGQEDVLVTDEAAAHEIIKRSHHDVSIRPS</sequence>
<dbReference type="RefSeq" id="WP_209976006.1">
    <property type="nucleotide sequence ID" value="NZ_JAGGLB010000023.1"/>
</dbReference>
<evidence type="ECO:0000313" key="7">
    <source>
        <dbReference type="EMBL" id="MBP1994156.1"/>
    </source>
</evidence>
<evidence type="ECO:0000259" key="6">
    <source>
        <dbReference type="Pfam" id="PF21715"/>
    </source>
</evidence>